<dbReference type="InterPro" id="IPR000600">
    <property type="entry name" value="ROK"/>
</dbReference>
<dbReference type="EMBL" id="CP081294">
    <property type="protein sequence ID" value="QZD96210.1"/>
    <property type="molecule type" value="Genomic_DNA"/>
</dbReference>
<protein>
    <recommendedName>
        <fullName evidence="5">fructokinase</fullName>
        <ecNumber evidence="5">2.7.1.4</ecNumber>
    </recommendedName>
</protein>
<dbReference type="InterPro" id="IPR043129">
    <property type="entry name" value="ATPase_NBD"/>
</dbReference>
<evidence type="ECO:0000256" key="1">
    <source>
        <dbReference type="ARBA" id="ARBA00001946"/>
    </source>
</evidence>
<proteinExistence type="predicted"/>
<keyword evidence="8" id="KW-1185">Reference proteome</keyword>
<dbReference type="InterPro" id="IPR051804">
    <property type="entry name" value="Carb_Metab_Reg_Kinase/Isom"/>
</dbReference>
<dbReference type="Proteomes" id="UP000824321">
    <property type="component" value="Chromosome"/>
</dbReference>
<sequence length="294" mass="30954">MSEGLLGGIEAGGTKFVLTVGESPTRVHAAHTIPTREPSQTLAEAREWFEGQGNLSAIGIASFGPVELDPASPKWGHILKTPKPHWSDCDLAGYFQQAFSVPVGFETDVNGAALAEYHLGAGRGASSLTYVTVGTGIGGGTIVDGRLVHGAGHPELGHIYPRRVPGDDEFPGFCPFHGDCLEGLACGPAIHTRWGSTLSELPEDHEAHELVAGYLAQMCHSIYASMATEIIVLGGGVIKTPGLLDRIVNRAEELGAGYFPRRQNHKILPPALGDRAGLTGTLLLAEAALRGEQS</sequence>
<reference evidence="7 8" key="1">
    <citation type="submission" date="2021-08" db="EMBL/GenBank/DDBJ databases">
        <title>Comparative Genomics Analysis of the Genus Qipengyuania Reveals Extensive Genetic Diversity and Metabolic Versatility, Including the Description of Fifteen Novel Species.</title>
        <authorList>
            <person name="Liu Y."/>
        </authorList>
    </citation>
    <scope>NUCLEOTIDE SEQUENCE [LARGE SCALE GENOMIC DNA]</scope>
    <source>
        <strain evidence="7 8">1NDH1</strain>
    </source>
</reference>
<evidence type="ECO:0000256" key="6">
    <source>
        <dbReference type="ARBA" id="ARBA00048451"/>
    </source>
</evidence>
<evidence type="ECO:0000313" key="7">
    <source>
        <dbReference type="EMBL" id="QZD96210.1"/>
    </source>
</evidence>
<keyword evidence="4" id="KW-0460">Magnesium</keyword>
<comment type="cofactor">
    <cofactor evidence="1">
        <name>Mg(2+)</name>
        <dbReference type="ChEBI" id="CHEBI:18420"/>
    </cofactor>
</comment>
<dbReference type="EC" id="2.7.1.4" evidence="5"/>
<gene>
    <name evidence="7" type="ORF">K3136_05840</name>
</gene>
<dbReference type="RefSeq" id="WP_221431934.1">
    <property type="nucleotide sequence ID" value="NZ_CP081294.1"/>
</dbReference>
<evidence type="ECO:0000313" key="8">
    <source>
        <dbReference type="Proteomes" id="UP000824321"/>
    </source>
</evidence>
<dbReference type="Pfam" id="PF00480">
    <property type="entry name" value="ROK"/>
    <property type="match status" value="1"/>
</dbReference>
<keyword evidence="3" id="KW-0862">Zinc</keyword>
<dbReference type="SUPFAM" id="SSF53067">
    <property type="entry name" value="Actin-like ATPase domain"/>
    <property type="match status" value="1"/>
</dbReference>
<dbReference type="CDD" id="cd24067">
    <property type="entry name" value="ASKHA_NBD_ROK_BsFRK-like"/>
    <property type="match status" value="1"/>
</dbReference>
<evidence type="ECO:0000256" key="5">
    <source>
        <dbReference type="ARBA" id="ARBA00038887"/>
    </source>
</evidence>
<evidence type="ECO:0000256" key="2">
    <source>
        <dbReference type="ARBA" id="ARBA00022723"/>
    </source>
</evidence>
<accession>A0ABX9A4L4</accession>
<name>A0ABX9A4L4_9SPHN</name>
<evidence type="ECO:0000256" key="3">
    <source>
        <dbReference type="ARBA" id="ARBA00022833"/>
    </source>
</evidence>
<dbReference type="PANTHER" id="PTHR42742:SF3">
    <property type="entry name" value="FRUCTOKINASE"/>
    <property type="match status" value="1"/>
</dbReference>
<dbReference type="Gene3D" id="3.30.420.40">
    <property type="match status" value="2"/>
</dbReference>
<evidence type="ECO:0000256" key="4">
    <source>
        <dbReference type="ARBA" id="ARBA00022842"/>
    </source>
</evidence>
<dbReference type="PANTHER" id="PTHR42742">
    <property type="entry name" value="TRANSCRIPTIONAL REPRESSOR MPRA"/>
    <property type="match status" value="1"/>
</dbReference>
<keyword evidence="2" id="KW-0479">Metal-binding</keyword>
<organism evidence="7 8">
    <name type="scientific">Qipengyuania gelatinilytica</name>
    <dbReference type="NCBI Taxonomy" id="2867231"/>
    <lineage>
        <taxon>Bacteria</taxon>
        <taxon>Pseudomonadati</taxon>
        <taxon>Pseudomonadota</taxon>
        <taxon>Alphaproteobacteria</taxon>
        <taxon>Sphingomonadales</taxon>
        <taxon>Erythrobacteraceae</taxon>
        <taxon>Qipengyuania</taxon>
    </lineage>
</organism>
<comment type="catalytic activity">
    <reaction evidence="6">
        <text>D-fructose + ATP = D-fructose 6-phosphate + ADP + H(+)</text>
        <dbReference type="Rhea" id="RHEA:16125"/>
        <dbReference type="ChEBI" id="CHEBI:15378"/>
        <dbReference type="ChEBI" id="CHEBI:30616"/>
        <dbReference type="ChEBI" id="CHEBI:37721"/>
        <dbReference type="ChEBI" id="CHEBI:61527"/>
        <dbReference type="ChEBI" id="CHEBI:456216"/>
        <dbReference type="EC" id="2.7.1.4"/>
    </reaction>
</comment>